<dbReference type="Proteomes" id="UP000299102">
    <property type="component" value="Unassembled WGS sequence"/>
</dbReference>
<sequence length="87" mass="9568">MNSNVQRDVCQQTGGQGNRRFFINADAAALGPGLLVGSAFTEGVYLGGYGVGSTQRQFRTANIIPPASCPRRRPPCRRVFTRRIRQK</sequence>
<keyword evidence="2" id="KW-1185">Reference proteome</keyword>
<dbReference type="AlphaFoldDB" id="A0A4C1ZHU1"/>
<dbReference type="EMBL" id="BGZK01001808">
    <property type="protein sequence ID" value="GBP86674.1"/>
    <property type="molecule type" value="Genomic_DNA"/>
</dbReference>
<evidence type="ECO:0000313" key="2">
    <source>
        <dbReference type="Proteomes" id="UP000299102"/>
    </source>
</evidence>
<comment type="caution">
    <text evidence="1">The sequence shown here is derived from an EMBL/GenBank/DDBJ whole genome shotgun (WGS) entry which is preliminary data.</text>
</comment>
<proteinExistence type="predicted"/>
<accession>A0A4C1ZHU1</accession>
<reference evidence="1 2" key="1">
    <citation type="journal article" date="2019" name="Commun. Biol.">
        <title>The bagworm genome reveals a unique fibroin gene that provides high tensile strength.</title>
        <authorList>
            <person name="Kono N."/>
            <person name="Nakamura H."/>
            <person name="Ohtoshi R."/>
            <person name="Tomita M."/>
            <person name="Numata K."/>
            <person name="Arakawa K."/>
        </authorList>
    </citation>
    <scope>NUCLEOTIDE SEQUENCE [LARGE SCALE GENOMIC DNA]</scope>
</reference>
<gene>
    <name evidence="1" type="ORF">EVAR_99335_1</name>
</gene>
<organism evidence="1 2">
    <name type="scientific">Eumeta variegata</name>
    <name type="common">Bagworm moth</name>
    <name type="synonym">Eumeta japonica</name>
    <dbReference type="NCBI Taxonomy" id="151549"/>
    <lineage>
        <taxon>Eukaryota</taxon>
        <taxon>Metazoa</taxon>
        <taxon>Ecdysozoa</taxon>
        <taxon>Arthropoda</taxon>
        <taxon>Hexapoda</taxon>
        <taxon>Insecta</taxon>
        <taxon>Pterygota</taxon>
        <taxon>Neoptera</taxon>
        <taxon>Endopterygota</taxon>
        <taxon>Lepidoptera</taxon>
        <taxon>Glossata</taxon>
        <taxon>Ditrysia</taxon>
        <taxon>Tineoidea</taxon>
        <taxon>Psychidae</taxon>
        <taxon>Oiketicinae</taxon>
        <taxon>Eumeta</taxon>
    </lineage>
</organism>
<evidence type="ECO:0000313" key="1">
    <source>
        <dbReference type="EMBL" id="GBP86674.1"/>
    </source>
</evidence>
<name>A0A4C1ZHU1_EUMVA</name>
<protein>
    <submittedName>
        <fullName evidence="1">Uncharacterized protein</fullName>
    </submittedName>
</protein>